<dbReference type="Proteomes" id="UP000286100">
    <property type="component" value="Unassembled WGS sequence"/>
</dbReference>
<keyword evidence="3" id="KW-1185">Reference proteome</keyword>
<accession>A0A418WR13</accession>
<dbReference type="RefSeq" id="WP_119760061.1">
    <property type="nucleotide sequence ID" value="NZ_QYUM01000002.1"/>
</dbReference>
<evidence type="ECO:0000256" key="1">
    <source>
        <dbReference type="SAM" id="SignalP"/>
    </source>
</evidence>
<dbReference type="SUPFAM" id="SSF56925">
    <property type="entry name" value="OMPA-like"/>
    <property type="match status" value="1"/>
</dbReference>
<dbReference type="OrthoDB" id="7410209at2"/>
<organism evidence="2 3">
    <name type="scientific">Sphingomonas cavernae</name>
    <dbReference type="NCBI Taxonomy" id="2320861"/>
    <lineage>
        <taxon>Bacteria</taxon>
        <taxon>Pseudomonadati</taxon>
        <taxon>Pseudomonadota</taxon>
        <taxon>Alphaproteobacteria</taxon>
        <taxon>Sphingomonadales</taxon>
        <taxon>Sphingomonadaceae</taxon>
        <taxon>Sphingomonas</taxon>
    </lineage>
</organism>
<comment type="caution">
    <text evidence="2">The sequence shown here is derived from an EMBL/GenBank/DDBJ whole genome shotgun (WGS) entry which is preliminary data.</text>
</comment>
<evidence type="ECO:0000313" key="2">
    <source>
        <dbReference type="EMBL" id="RJF93682.1"/>
    </source>
</evidence>
<sequence>MRKIAIVAAVAAATVATPALAQGEARVEARGGIAWAGGDSEAFAGVAGGYDFDLGEKAFIGLEASADKVLVDGADVLFGLGVRAGAKIGDAGKLYALGGYGFTDDSDAAFIGAGYQHKFGKSFYGKIEYRMTLNEGSNVNFAGIGLGAAF</sequence>
<feature type="signal peptide" evidence="1">
    <location>
        <begin position="1"/>
        <end position="21"/>
    </location>
</feature>
<dbReference type="AlphaFoldDB" id="A0A418WR13"/>
<reference evidence="2 3" key="1">
    <citation type="submission" date="2018-09" db="EMBL/GenBank/DDBJ databases">
        <authorList>
            <person name="Zhu H."/>
        </authorList>
    </citation>
    <scope>NUCLEOTIDE SEQUENCE [LARGE SCALE GENOMIC DNA]</scope>
    <source>
        <strain evidence="2 3">K2R01-6</strain>
    </source>
</reference>
<name>A0A418WR13_9SPHN</name>
<protein>
    <recommendedName>
        <fullName evidence="4">Outer membrane protein beta-barrel domain-containing protein</fullName>
    </recommendedName>
</protein>
<evidence type="ECO:0008006" key="4">
    <source>
        <dbReference type="Google" id="ProtNLM"/>
    </source>
</evidence>
<feature type="chain" id="PRO_5019420385" description="Outer membrane protein beta-barrel domain-containing protein" evidence="1">
    <location>
        <begin position="22"/>
        <end position="150"/>
    </location>
</feature>
<dbReference type="EMBL" id="QYUM01000002">
    <property type="protein sequence ID" value="RJF93682.1"/>
    <property type="molecule type" value="Genomic_DNA"/>
</dbReference>
<keyword evidence="1" id="KW-0732">Signal</keyword>
<proteinExistence type="predicted"/>
<evidence type="ECO:0000313" key="3">
    <source>
        <dbReference type="Proteomes" id="UP000286100"/>
    </source>
</evidence>
<dbReference type="InterPro" id="IPR011250">
    <property type="entry name" value="OMP/PagP_B-barrel"/>
</dbReference>
<gene>
    <name evidence="2" type="ORF">D3876_05110</name>
</gene>